<sequence>MWNLVILDDDTRARRRLAAALTGQYGHLVQSRPVAAAGGVLADLVRRANPKPDAIIIDPASSDVDAPALIAMLRHGSGRPVLAITAAPPSPAVATAADALLPKPCSPAALHALLGAVLRRARPRPLIAGHLTADLATRTATLHGRPLRLTRAEFDLLARLLARPGAIVPRTALSDGGSVDVILSRLRAKLGETAGRPHYLHTHRGRGVAVRVPG</sequence>
<keyword evidence="10" id="KW-1185">Reference proteome</keyword>
<evidence type="ECO:0000259" key="8">
    <source>
        <dbReference type="PROSITE" id="PS51755"/>
    </source>
</evidence>
<dbReference type="SMART" id="SM00448">
    <property type="entry name" value="REC"/>
    <property type="match status" value="1"/>
</dbReference>
<evidence type="ECO:0000313" key="9">
    <source>
        <dbReference type="EMBL" id="GLZ77139.1"/>
    </source>
</evidence>
<organism evidence="9 10">
    <name type="scientific">Actinorhabdospora filicis</name>
    <dbReference type="NCBI Taxonomy" id="1785913"/>
    <lineage>
        <taxon>Bacteria</taxon>
        <taxon>Bacillati</taxon>
        <taxon>Actinomycetota</taxon>
        <taxon>Actinomycetes</taxon>
        <taxon>Micromonosporales</taxon>
        <taxon>Micromonosporaceae</taxon>
        <taxon>Actinorhabdospora</taxon>
    </lineage>
</organism>
<keyword evidence="1 5" id="KW-0597">Phosphoprotein</keyword>
<dbReference type="GO" id="GO:0000976">
    <property type="term" value="F:transcription cis-regulatory region binding"/>
    <property type="evidence" value="ECO:0007669"/>
    <property type="project" value="TreeGrafter"/>
</dbReference>
<evidence type="ECO:0000256" key="1">
    <source>
        <dbReference type="ARBA" id="ARBA00022553"/>
    </source>
</evidence>
<dbReference type="InterPro" id="IPR011006">
    <property type="entry name" value="CheY-like_superfamily"/>
</dbReference>
<evidence type="ECO:0000256" key="3">
    <source>
        <dbReference type="ARBA" id="ARBA00023125"/>
    </source>
</evidence>
<dbReference type="AlphaFoldDB" id="A0A9W6SK63"/>
<name>A0A9W6SK63_9ACTN</name>
<evidence type="ECO:0000256" key="4">
    <source>
        <dbReference type="ARBA" id="ARBA00023163"/>
    </source>
</evidence>
<dbReference type="InterPro" id="IPR016032">
    <property type="entry name" value="Sig_transdc_resp-reg_C-effctor"/>
</dbReference>
<keyword evidence="4" id="KW-0804">Transcription</keyword>
<dbReference type="GO" id="GO:0006355">
    <property type="term" value="P:regulation of DNA-templated transcription"/>
    <property type="evidence" value="ECO:0007669"/>
    <property type="project" value="InterPro"/>
</dbReference>
<dbReference type="PANTHER" id="PTHR48111:SF4">
    <property type="entry name" value="DNA-BINDING DUAL TRANSCRIPTIONAL REGULATOR OMPR"/>
    <property type="match status" value="1"/>
</dbReference>
<accession>A0A9W6SK63</accession>
<feature type="modified residue" description="4-aspartylphosphate" evidence="5">
    <location>
        <position position="58"/>
    </location>
</feature>
<evidence type="ECO:0000256" key="5">
    <source>
        <dbReference type="PROSITE-ProRule" id="PRU00169"/>
    </source>
</evidence>
<dbReference type="InterPro" id="IPR001867">
    <property type="entry name" value="OmpR/PhoB-type_DNA-bd"/>
</dbReference>
<evidence type="ECO:0000313" key="10">
    <source>
        <dbReference type="Proteomes" id="UP001165079"/>
    </source>
</evidence>
<dbReference type="CDD" id="cd00383">
    <property type="entry name" value="trans_reg_C"/>
    <property type="match status" value="1"/>
</dbReference>
<dbReference type="Gene3D" id="1.10.10.10">
    <property type="entry name" value="Winged helix-like DNA-binding domain superfamily/Winged helix DNA-binding domain"/>
    <property type="match status" value="1"/>
</dbReference>
<dbReference type="RefSeq" id="WP_285662269.1">
    <property type="nucleotide sequence ID" value="NZ_BSTX01000001.1"/>
</dbReference>
<dbReference type="EMBL" id="BSTX01000001">
    <property type="protein sequence ID" value="GLZ77139.1"/>
    <property type="molecule type" value="Genomic_DNA"/>
</dbReference>
<feature type="domain" description="Response regulatory" evidence="7">
    <location>
        <begin position="3"/>
        <end position="118"/>
    </location>
</feature>
<dbReference type="SUPFAM" id="SSF52172">
    <property type="entry name" value="CheY-like"/>
    <property type="match status" value="1"/>
</dbReference>
<gene>
    <name evidence="9" type="ORF">Afil01_19460</name>
</gene>
<dbReference type="InterPro" id="IPR001789">
    <property type="entry name" value="Sig_transdc_resp-reg_receiver"/>
</dbReference>
<comment type="caution">
    <text evidence="9">The sequence shown here is derived from an EMBL/GenBank/DDBJ whole genome shotgun (WGS) entry which is preliminary data.</text>
</comment>
<dbReference type="InterPro" id="IPR039420">
    <property type="entry name" value="WalR-like"/>
</dbReference>
<dbReference type="SMART" id="SM00862">
    <property type="entry name" value="Trans_reg_C"/>
    <property type="match status" value="1"/>
</dbReference>
<dbReference type="InterPro" id="IPR036388">
    <property type="entry name" value="WH-like_DNA-bd_sf"/>
</dbReference>
<reference evidence="9" key="1">
    <citation type="submission" date="2023-03" db="EMBL/GenBank/DDBJ databases">
        <title>Actinorhabdospora filicis NBRC 111898.</title>
        <authorList>
            <person name="Ichikawa N."/>
            <person name="Sato H."/>
            <person name="Tonouchi N."/>
        </authorList>
    </citation>
    <scope>NUCLEOTIDE SEQUENCE</scope>
    <source>
        <strain evidence="9">NBRC 111898</strain>
    </source>
</reference>
<feature type="DNA-binding region" description="OmpR/PhoB-type" evidence="6">
    <location>
        <begin position="123"/>
        <end position="212"/>
    </location>
</feature>
<dbReference type="GO" id="GO:0032993">
    <property type="term" value="C:protein-DNA complex"/>
    <property type="evidence" value="ECO:0007669"/>
    <property type="project" value="TreeGrafter"/>
</dbReference>
<dbReference type="PROSITE" id="PS50110">
    <property type="entry name" value="RESPONSE_REGULATORY"/>
    <property type="match status" value="1"/>
</dbReference>
<evidence type="ECO:0000259" key="7">
    <source>
        <dbReference type="PROSITE" id="PS50110"/>
    </source>
</evidence>
<dbReference type="PROSITE" id="PS51755">
    <property type="entry name" value="OMPR_PHOB"/>
    <property type="match status" value="1"/>
</dbReference>
<dbReference type="PANTHER" id="PTHR48111">
    <property type="entry name" value="REGULATOR OF RPOS"/>
    <property type="match status" value="1"/>
</dbReference>
<keyword evidence="3 6" id="KW-0238">DNA-binding</keyword>
<protein>
    <submittedName>
        <fullName evidence="9">DNA-binding response regulator</fullName>
    </submittedName>
</protein>
<keyword evidence="2" id="KW-0805">Transcription regulation</keyword>
<evidence type="ECO:0000256" key="2">
    <source>
        <dbReference type="ARBA" id="ARBA00023015"/>
    </source>
</evidence>
<dbReference type="Pfam" id="PF00486">
    <property type="entry name" value="Trans_reg_C"/>
    <property type="match status" value="1"/>
</dbReference>
<proteinExistence type="predicted"/>
<dbReference type="SUPFAM" id="SSF46894">
    <property type="entry name" value="C-terminal effector domain of the bipartite response regulators"/>
    <property type="match status" value="1"/>
</dbReference>
<dbReference type="Gene3D" id="3.40.50.2300">
    <property type="match status" value="1"/>
</dbReference>
<dbReference type="Proteomes" id="UP001165079">
    <property type="component" value="Unassembled WGS sequence"/>
</dbReference>
<feature type="domain" description="OmpR/PhoB-type" evidence="8">
    <location>
        <begin position="123"/>
        <end position="212"/>
    </location>
</feature>
<dbReference type="GO" id="GO:0000156">
    <property type="term" value="F:phosphorelay response regulator activity"/>
    <property type="evidence" value="ECO:0007669"/>
    <property type="project" value="TreeGrafter"/>
</dbReference>
<dbReference type="GO" id="GO:0005829">
    <property type="term" value="C:cytosol"/>
    <property type="evidence" value="ECO:0007669"/>
    <property type="project" value="TreeGrafter"/>
</dbReference>
<evidence type="ECO:0000256" key="6">
    <source>
        <dbReference type="PROSITE-ProRule" id="PRU01091"/>
    </source>
</evidence>